<comment type="function">
    <text evidence="1">Thiol-specific peroxidase that catalyzes the reduction of hydrogen peroxide and organic hydroperoxides to water and alcohols, respectively. Plays a role in cell protection against oxidative stress by detoxifying peroxides and as sensor of hydrogen peroxide-mediated signaling events.</text>
</comment>
<keyword evidence="15" id="KW-1185">Reference proteome</keyword>
<gene>
    <name evidence="14" type="primary">bcp</name>
    <name evidence="14" type="ORF">P7079_02950</name>
</gene>
<evidence type="ECO:0000256" key="2">
    <source>
        <dbReference type="ARBA" id="ARBA00011245"/>
    </source>
</evidence>
<dbReference type="NCBIfam" id="NF006960">
    <property type="entry name" value="PRK09437.1"/>
    <property type="match status" value="1"/>
</dbReference>
<evidence type="ECO:0000256" key="3">
    <source>
        <dbReference type="ARBA" id="ARBA00013017"/>
    </source>
</evidence>
<dbReference type="PANTHER" id="PTHR42801">
    <property type="entry name" value="THIOREDOXIN-DEPENDENT PEROXIDE REDUCTASE"/>
    <property type="match status" value="1"/>
</dbReference>
<keyword evidence="6 14" id="KW-0560">Oxidoreductase</keyword>
<organism evidence="14 15">
    <name type="scientific">Arcanobacterium canis</name>
    <dbReference type="NCBI Taxonomy" id="999183"/>
    <lineage>
        <taxon>Bacteria</taxon>
        <taxon>Bacillati</taxon>
        <taxon>Actinomycetota</taxon>
        <taxon>Actinomycetes</taxon>
        <taxon>Actinomycetales</taxon>
        <taxon>Actinomycetaceae</taxon>
        <taxon>Arcanobacterium</taxon>
    </lineage>
</organism>
<comment type="subunit">
    <text evidence="2">Monomer.</text>
</comment>
<accession>A0ABY8G060</accession>
<dbReference type="GO" id="GO:0140824">
    <property type="term" value="F:thioredoxin-dependent peroxiredoxin activity"/>
    <property type="evidence" value="ECO:0007669"/>
    <property type="project" value="UniProtKB-EC"/>
</dbReference>
<keyword evidence="8" id="KW-0676">Redox-active center</keyword>
<evidence type="ECO:0000256" key="11">
    <source>
        <dbReference type="ARBA" id="ARBA00041373"/>
    </source>
</evidence>
<keyword evidence="7" id="KW-1015">Disulfide bond</keyword>
<dbReference type="PROSITE" id="PS51352">
    <property type="entry name" value="THIOREDOXIN_2"/>
    <property type="match status" value="1"/>
</dbReference>
<dbReference type="InterPro" id="IPR013766">
    <property type="entry name" value="Thioredoxin_domain"/>
</dbReference>
<sequence length="158" mass="17199">MTFEVGQKAPDFTLPTAGGGEVTLHEVIAQANKGVIVYFYPRAMTPGCTKEACDFRDSENSLKSAGYSVIGISPDSVERLEKFTQKESLNFPLASDEDKAVATEWGAYGEKKNYGKISMGIIRSTFIIDTDGTFVQTMYNVKATGHVARVRKSLGIDA</sequence>
<dbReference type="PIRSF" id="PIRSF000239">
    <property type="entry name" value="AHPC"/>
    <property type="match status" value="1"/>
</dbReference>
<comment type="similarity">
    <text evidence="10">Belongs to the peroxiredoxin family. BCP/PrxQ subfamily.</text>
</comment>
<evidence type="ECO:0000256" key="10">
    <source>
        <dbReference type="ARBA" id="ARBA00038489"/>
    </source>
</evidence>
<dbReference type="InterPro" id="IPR000866">
    <property type="entry name" value="AhpC/TSA"/>
</dbReference>
<evidence type="ECO:0000313" key="15">
    <source>
        <dbReference type="Proteomes" id="UP001215216"/>
    </source>
</evidence>
<protein>
    <recommendedName>
        <fullName evidence="3">thioredoxin-dependent peroxiredoxin</fullName>
        <ecNumber evidence="3">1.11.1.24</ecNumber>
    </recommendedName>
    <alternativeName>
        <fullName evidence="11">Bacterioferritin comigratory protein</fullName>
    </alternativeName>
    <alternativeName>
        <fullName evidence="9">Thioredoxin peroxidase</fullName>
    </alternativeName>
</protein>
<evidence type="ECO:0000256" key="1">
    <source>
        <dbReference type="ARBA" id="ARBA00003330"/>
    </source>
</evidence>
<evidence type="ECO:0000256" key="7">
    <source>
        <dbReference type="ARBA" id="ARBA00023157"/>
    </source>
</evidence>
<evidence type="ECO:0000256" key="8">
    <source>
        <dbReference type="ARBA" id="ARBA00023284"/>
    </source>
</evidence>
<name>A0ABY8G060_9ACTO</name>
<dbReference type="CDD" id="cd03017">
    <property type="entry name" value="PRX_BCP"/>
    <property type="match status" value="1"/>
</dbReference>
<dbReference type="Pfam" id="PF00578">
    <property type="entry name" value="AhpC-TSA"/>
    <property type="match status" value="1"/>
</dbReference>
<dbReference type="InterPro" id="IPR050924">
    <property type="entry name" value="Peroxiredoxin_BCP/PrxQ"/>
</dbReference>
<dbReference type="EC" id="1.11.1.24" evidence="3"/>
<dbReference type="SUPFAM" id="SSF52833">
    <property type="entry name" value="Thioredoxin-like"/>
    <property type="match status" value="1"/>
</dbReference>
<dbReference type="PANTHER" id="PTHR42801:SF4">
    <property type="entry name" value="AHPC_TSA FAMILY PROTEIN"/>
    <property type="match status" value="1"/>
</dbReference>
<keyword evidence="5" id="KW-0049">Antioxidant</keyword>
<evidence type="ECO:0000256" key="12">
    <source>
        <dbReference type="ARBA" id="ARBA00049091"/>
    </source>
</evidence>
<dbReference type="InterPro" id="IPR024706">
    <property type="entry name" value="Peroxiredoxin_AhpC-typ"/>
</dbReference>
<dbReference type="Gene3D" id="3.40.30.10">
    <property type="entry name" value="Glutaredoxin"/>
    <property type="match status" value="1"/>
</dbReference>
<evidence type="ECO:0000256" key="5">
    <source>
        <dbReference type="ARBA" id="ARBA00022862"/>
    </source>
</evidence>
<evidence type="ECO:0000256" key="6">
    <source>
        <dbReference type="ARBA" id="ARBA00023002"/>
    </source>
</evidence>
<keyword evidence="4 14" id="KW-0575">Peroxidase</keyword>
<dbReference type="Proteomes" id="UP001215216">
    <property type="component" value="Chromosome"/>
</dbReference>
<evidence type="ECO:0000259" key="13">
    <source>
        <dbReference type="PROSITE" id="PS51352"/>
    </source>
</evidence>
<evidence type="ECO:0000256" key="4">
    <source>
        <dbReference type="ARBA" id="ARBA00022559"/>
    </source>
</evidence>
<dbReference type="InterPro" id="IPR036249">
    <property type="entry name" value="Thioredoxin-like_sf"/>
</dbReference>
<feature type="domain" description="Thioredoxin" evidence="13">
    <location>
        <begin position="3"/>
        <end position="158"/>
    </location>
</feature>
<evidence type="ECO:0000256" key="9">
    <source>
        <dbReference type="ARBA" id="ARBA00032824"/>
    </source>
</evidence>
<reference evidence="14 15" key="1">
    <citation type="submission" date="2023-03" db="EMBL/GenBank/DDBJ databases">
        <title>Complete genome of Arcanobacterium canis strain DSM 25104 isolated in 2010 from a canine otitis externa in Germany.</title>
        <authorList>
            <person name="Borowiak M."/>
            <person name="Kreitlow A."/>
            <person name="Malorny B."/>
            <person name="Laemmler C."/>
            <person name="Prenger-Berninghoff E."/>
            <person name="Ploetz M."/>
            <person name="Abdulmawjood A."/>
        </authorList>
    </citation>
    <scope>NUCLEOTIDE SEQUENCE [LARGE SCALE GENOMIC DNA]</scope>
    <source>
        <strain evidence="14 15">DSM 25104</strain>
    </source>
</reference>
<evidence type="ECO:0000313" key="14">
    <source>
        <dbReference type="EMBL" id="WFM83952.1"/>
    </source>
</evidence>
<dbReference type="EMBL" id="CP121208">
    <property type="protein sequence ID" value="WFM83952.1"/>
    <property type="molecule type" value="Genomic_DNA"/>
</dbReference>
<dbReference type="RefSeq" id="WP_278013347.1">
    <property type="nucleotide sequence ID" value="NZ_CP121208.1"/>
</dbReference>
<comment type="catalytic activity">
    <reaction evidence="12">
        <text>a hydroperoxide + [thioredoxin]-dithiol = an alcohol + [thioredoxin]-disulfide + H2O</text>
        <dbReference type="Rhea" id="RHEA:62620"/>
        <dbReference type="Rhea" id="RHEA-COMP:10698"/>
        <dbReference type="Rhea" id="RHEA-COMP:10700"/>
        <dbReference type="ChEBI" id="CHEBI:15377"/>
        <dbReference type="ChEBI" id="CHEBI:29950"/>
        <dbReference type="ChEBI" id="CHEBI:30879"/>
        <dbReference type="ChEBI" id="CHEBI:35924"/>
        <dbReference type="ChEBI" id="CHEBI:50058"/>
        <dbReference type="EC" id="1.11.1.24"/>
    </reaction>
</comment>
<proteinExistence type="inferred from homology"/>